<reference evidence="6 7" key="1">
    <citation type="submission" date="2019-04" db="EMBL/GenBank/DDBJ databases">
        <authorList>
            <person name="Liu A."/>
        </authorList>
    </citation>
    <scope>NUCLEOTIDE SEQUENCE [LARGE SCALE GENOMIC DNA]</scope>
    <source>
        <strain evidence="6 7">RZ03</strain>
    </source>
</reference>
<keyword evidence="2" id="KW-0472">Membrane</keyword>
<comment type="caution">
    <text evidence="6">The sequence shown here is derived from an EMBL/GenBank/DDBJ whole genome shotgun (WGS) entry which is preliminary data.</text>
</comment>
<proteinExistence type="predicted"/>
<keyword evidence="1" id="KW-0378">Hydrolase</keyword>
<dbReference type="PANTHER" id="PTHR12872">
    <property type="entry name" value="ALPHA-N-ACETYLGLUCOSAMINIDASE"/>
    <property type="match status" value="1"/>
</dbReference>
<keyword evidence="2" id="KW-1133">Transmembrane helix</keyword>
<feature type="domain" description="Alpha-N-acetylglucosaminidase N-terminal" evidence="4">
    <location>
        <begin position="51"/>
        <end position="131"/>
    </location>
</feature>
<feature type="domain" description="Alpha-N-acetylglucosaminidase C-terminal" evidence="5">
    <location>
        <begin position="486"/>
        <end position="759"/>
    </location>
</feature>
<dbReference type="Pfam" id="PF12971">
    <property type="entry name" value="NAGLU_N"/>
    <property type="match status" value="1"/>
</dbReference>
<organism evidence="6 7">
    <name type="scientific">Flavivirga rizhaonensis</name>
    <dbReference type="NCBI Taxonomy" id="2559571"/>
    <lineage>
        <taxon>Bacteria</taxon>
        <taxon>Pseudomonadati</taxon>
        <taxon>Bacteroidota</taxon>
        <taxon>Flavobacteriia</taxon>
        <taxon>Flavobacteriales</taxon>
        <taxon>Flavobacteriaceae</taxon>
        <taxon>Flavivirga</taxon>
    </lineage>
</organism>
<dbReference type="Proteomes" id="UP000307602">
    <property type="component" value="Unassembled WGS sequence"/>
</dbReference>
<evidence type="ECO:0000256" key="1">
    <source>
        <dbReference type="ARBA" id="ARBA00022801"/>
    </source>
</evidence>
<dbReference type="AlphaFoldDB" id="A0A4S1E3J8"/>
<dbReference type="InterPro" id="IPR007781">
    <property type="entry name" value="NAGLU"/>
</dbReference>
<evidence type="ECO:0000313" key="7">
    <source>
        <dbReference type="Proteomes" id="UP000307602"/>
    </source>
</evidence>
<dbReference type="Gene3D" id="1.20.120.670">
    <property type="entry name" value="N-acetyl-b-d-glucoasminidase"/>
    <property type="match status" value="1"/>
</dbReference>
<feature type="transmembrane region" description="Helical" evidence="2">
    <location>
        <begin position="12"/>
        <end position="36"/>
    </location>
</feature>
<dbReference type="InterPro" id="IPR024240">
    <property type="entry name" value="NAGLU_N"/>
</dbReference>
<name>A0A4S1E3J8_9FLAO</name>
<dbReference type="GO" id="GO:0016787">
    <property type="term" value="F:hydrolase activity"/>
    <property type="evidence" value="ECO:0007669"/>
    <property type="project" value="UniProtKB-KW"/>
</dbReference>
<evidence type="ECO:0000313" key="6">
    <source>
        <dbReference type="EMBL" id="TGV04608.1"/>
    </source>
</evidence>
<gene>
    <name evidence="6" type="ORF">EM932_00335</name>
</gene>
<dbReference type="Gene3D" id="3.20.20.80">
    <property type="entry name" value="Glycosidases"/>
    <property type="match status" value="1"/>
</dbReference>
<dbReference type="Gene3D" id="3.30.379.10">
    <property type="entry name" value="Chitobiase/beta-hexosaminidase domain 2-like"/>
    <property type="match status" value="1"/>
</dbReference>
<evidence type="ECO:0000259" key="3">
    <source>
        <dbReference type="Pfam" id="PF05089"/>
    </source>
</evidence>
<sequence>MFGLTINNKIKLYTMIFNTNNVIIKYVIIGWCILLFSGCTEKRIQTPYEKASYDLLNRLLPNHTDHFYFEESMDSLVEKDYFEISSENGKVVIKGNNAVSMSSGLYWYLKNYCNAQVSLNYNQLNLPEVLPIVSEKITIETPFEYRYLFNYCTYGYSMPWWDWEEWEKMIDYMAIQGVNMPLSIIGQEAVWLEVLTELGMSEKQINEFFVGSAHLPWGWMGNIDGVGGPLPKNWIKQRVVLQKKILARMRSLGMKPVLQGFTGHVPKSLKELYPESNIFQIHDWAGISGTWFLDPTDELFQKIGKLFIEKQTALFGTDHLYDADCFIEVDPPSNDPEFLKKVSQSVYQSMASADPEATWVIQGWFFFFRKDFWQPEQGRAFLNAIPKNKTIVLDLYGEKNPTWDKTEAFYGQPWVWNVICNEDQKVNMSGDLQTMQDNFQEAFQREGKNNLKGIGVIPEGIGFNPIIQEFIYEKAWKTENVDLNSWIGDYAQRRYNTKNQEAQKAWQNLLNTVYGRTRTMWSPLITTPRLLKVDQTKEDIRHVRKDFSISEEDPFAWDFDVNKFNETARMFLELAPELKENEAFRFDLTHIYRELMHAFSHRFIYDVSKAYHDKDLTALEKSENQLLKLLDDMEAITGTNENFMLGKWLEDAKDWGLTPEEKKYYEWNARTIITIWQPWKEGYLRDYAGKTWNGMFSGYYKPRWELFLNTLKESLKNNRPFDPSAYDKAVREIDFNWTHSNETYPTKPTGNVIEVSKRLEKDYQQYFNGKD</sequence>
<keyword evidence="2" id="KW-0812">Transmembrane</keyword>
<keyword evidence="7" id="KW-1185">Reference proteome</keyword>
<dbReference type="PANTHER" id="PTHR12872:SF1">
    <property type="entry name" value="ALPHA-N-ACETYLGLUCOSAMINIDASE"/>
    <property type="match status" value="1"/>
</dbReference>
<dbReference type="Pfam" id="PF05089">
    <property type="entry name" value="NAGLU"/>
    <property type="match status" value="1"/>
</dbReference>
<evidence type="ECO:0000259" key="4">
    <source>
        <dbReference type="Pfam" id="PF12971"/>
    </source>
</evidence>
<dbReference type="GO" id="GO:0005975">
    <property type="term" value="P:carbohydrate metabolic process"/>
    <property type="evidence" value="ECO:0007669"/>
    <property type="project" value="UniProtKB-ARBA"/>
</dbReference>
<accession>A0A4S1E3J8</accession>
<dbReference type="InterPro" id="IPR029018">
    <property type="entry name" value="Hex-like_dom2"/>
</dbReference>
<dbReference type="OrthoDB" id="179563at2"/>
<feature type="domain" description="Alpha-N-acetylglucosaminidase tim-barrel" evidence="3">
    <location>
        <begin position="146"/>
        <end position="477"/>
    </location>
</feature>
<evidence type="ECO:0000256" key="2">
    <source>
        <dbReference type="SAM" id="Phobius"/>
    </source>
</evidence>
<evidence type="ECO:0000259" key="5">
    <source>
        <dbReference type="Pfam" id="PF12972"/>
    </source>
</evidence>
<dbReference type="EMBL" id="SRSO01000001">
    <property type="protein sequence ID" value="TGV04608.1"/>
    <property type="molecule type" value="Genomic_DNA"/>
</dbReference>
<dbReference type="Pfam" id="PF12972">
    <property type="entry name" value="NAGLU_C"/>
    <property type="match status" value="1"/>
</dbReference>
<dbReference type="InterPro" id="IPR024732">
    <property type="entry name" value="NAGLU_C"/>
</dbReference>
<dbReference type="InterPro" id="IPR024733">
    <property type="entry name" value="NAGLU_tim-barrel"/>
</dbReference>
<protein>
    <submittedName>
        <fullName evidence="6">Alpha-N-acetylglucosaminidase</fullName>
    </submittedName>
</protein>